<reference evidence="2 3" key="1">
    <citation type="submission" date="2014-01" db="EMBL/GenBank/DDBJ databases">
        <title>Plasmidome dynamics in the species complex Clostridium novyi sensu lato converts strains of independent lineages into distinctly different pathogens.</title>
        <authorList>
            <person name="Skarin H."/>
            <person name="Segerman B."/>
        </authorList>
    </citation>
    <scope>NUCLEOTIDE SEQUENCE [LARGE SCALE GENOMIC DNA]</scope>
    <source>
        <strain evidence="2 3">4570</strain>
    </source>
</reference>
<keyword evidence="1" id="KW-1133">Transmembrane helix</keyword>
<proteinExistence type="predicted"/>
<evidence type="ECO:0000313" key="2">
    <source>
        <dbReference type="EMBL" id="KGN01538.1"/>
    </source>
</evidence>
<evidence type="ECO:0000256" key="1">
    <source>
        <dbReference type="SAM" id="Phobius"/>
    </source>
</evidence>
<evidence type="ECO:0000313" key="3">
    <source>
        <dbReference type="Proteomes" id="UP000030016"/>
    </source>
</evidence>
<dbReference type="Proteomes" id="UP000030016">
    <property type="component" value="Unassembled WGS sequence"/>
</dbReference>
<sequence>MKNSVKKLTYGALLTALAIIIPVCFGVLKIQLGPFTATIGAHVPVFFSMLFGPYIAIVVALGSAFGFLITSPLVVAARALMHVFVASLGAILIKRGMSLKKAILVTAPLHGLLEAVAVIPFGFTVYKILVVVGIGSMLHHIADGIVFLIIVEAMKKTGIKSFKKETYFQ</sequence>
<accession>A0AA88ZLD2</accession>
<feature type="transmembrane region" description="Helical" evidence="1">
    <location>
        <begin position="128"/>
        <end position="151"/>
    </location>
</feature>
<comment type="caution">
    <text evidence="2">The sequence shown here is derived from an EMBL/GenBank/DDBJ whole genome shotgun (WGS) entry which is preliminary data.</text>
</comment>
<dbReference type="Gene3D" id="1.10.1760.20">
    <property type="match status" value="1"/>
</dbReference>
<dbReference type="RefSeq" id="WP_039250278.1">
    <property type="nucleotide sequence ID" value="NZ_JDRX01000020.1"/>
</dbReference>
<gene>
    <name evidence="2" type="ORF">Z969_08300</name>
</gene>
<feature type="transmembrane region" description="Helical" evidence="1">
    <location>
        <begin position="44"/>
        <end position="69"/>
    </location>
</feature>
<protein>
    <submittedName>
        <fullName evidence="2">Membrane protein</fullName>
    </submittedName>
</protein>
<dbReference type="EMBL" id="JDRX01000020">
    <property type="protein sequence ID" value="KGN01538.1"/>
    <property type="molecule type" value="Genomic_DNA"/>
</dbReference>
<feature type="transmembrane region" description="Helical" evidence="1">
    <location>
        <begin position="102"/>
        <end position="122"/>
    </location>
</feature>
<feature type="transmembrane region" description="Helical" evidence="1">
    <location>
        <begin position="12"/>
        <end position="32"/>
    </location>
</feature>
<organism evidence="2 3">
    <name type="scientific">Clostridium novyi A str. 4570</name>
    <dbReference type="NCBI Taxonomy" id="1444290"/>
    <lineage>
        <taxon>Bacteria</taxon>
        <taxon>Bacillati</taxon>
        <taxon>Bacillota</taxon>
        <taxon>Clostridia</taxon>
        <taxon>Eubacteriales</taxon>
        <taxon>Clostridiaceae</taxon>
        <taxon>Clostridium</taxon>
    </lineage>
</organism>
<name>A0AA88ZLD2_CLONO</name>
<keyword evidence="1" id="KW-0812">Transmembrane</keyword>
<keyword evidence="1" id="KW-0472">Membrane</keyword>
<dbReference type="AlphaFoldDB" id="A0AA88ZLD2"/>